<gene>
    <name evidence="1" type="ORF">E2C01_079918</name>
</gene>
<reference evidence="1 2" key="1">
    <citation type="submission" date="2019-05" db="EMBL/GenBank/DDBJ databases">
        <title>Another draft genome of Portunus trituberculatus and its Hox gene families provides insights of decapod evolution.</title>
        <authorList>
            <person name="Jeong J.-H."/>
            <person name="Song I."/>
            <person name="Kim S."/>
            <person name="Choi T."/>
            <person name="Kim D."/>
            <person name="Ryu S."/>
            <person name="Kim W."/>
        </authorList>
    </citation>
    <scope>NUCLEOTIDE SEQUENCE [LARGE SCALE GENOMIC DNA]</scope>
    <source>
        <tissue evidence="1">Muscle</tissue>
    </source>
</reference>
<sequence>MARRYRNVQISISGHQYRDEATVPGEDASTGRERRYRDVHITESDQYRDAATVPGIFDHQYRFGGEEGVGRREGGWRVVGGGGGREKKS</sequence>
<evidence type="ECO:0000313" key="1">
    <source>
        <dbReference type="EMBL" id="MPC85156.1"/>
    </source>
</evidence>
<comment type="caution">
    <text evidence="1">The sequence shown here is derived from an EMBL/GenBank/DDBJ whole genome shotgun (WGS) entry which is preliminary data.</text>
</comment>
<proteinExistence type="predicted"/>
<keyword evidence="2" id="KW-1185">Reference proteome</keyword>
<dbReference type="EMBL" id="VSRR010067507">
    <property type="protein sequence ID" value="MPC85156.1"/>
    <property type="molecule type" value="Genomic_DNA"/>
</dbReference>
<dbReference type="AlphaFoldDB" id="A0A5B7IU23"/>
<evidence type="ECO:0000313" key="2">
    <source>
        <dbReference type="Proteomes" id="UP000324222"/>
    </source>
</evidence>
<dbReference type="Proteomes" id="UP000324222">
    <property type="component" value="Unassembled WGS sequence"/>
</dbReference>
<accession>A0A5B7IU23</accession>
<name>A0A5B7IU23_PORTR</name>
<organism evidence="1 2">
    <name type="scientific">Portunus trituberculatus</name>
    <name type="common">Swimming crab</name>
    <name type="synonym">Neptunus trituberculatus</name>
    <dbReference type="NCBI Taxonomy" id="210409"/>
    <lineage>
        <taxon>Eukaryota</taxon>
        <taxon>Metazoa</taxon>
        <taxon>Ecdysozoa</taxon>
        <taxon>Arthropoda</taxon>
        <taxon>Crustacea</taxon>
        <taxon>Multicrustacea</taxon>
        <taxon>Malacostraca</taxon>
        <taxon>Eumalacostraca</taxon>
        <taxon>Eucarida</taxon>
        <taxon>Decapoda</taxon>
        <taxon>Pleocyemata</taxon>
        <taxon>Brachyura</taxon>
        <taxon>Eubrachyura</taxon>
        <taxon>Portunoidea</taxon>
        <taxon>Portunidae</taxon>
        <taxon>Portuninae</taxon>
        <taxon>Portunus</taxon>
    </lineage>
</organism>
<protein>
    <submittedName>
        <fullName evidence="1">Uncharacterized protein</fullName>
    </submittedName>
</protein>